<accession>A0A0A0HZ86</accession>
<comment type="caution">
    <text evidence="1">The sequence shown here is derived from an EMBL/GenBank/DDBJ whole genome shotgun (WGS) entry which is preliminary data.</text>
</comment>
<dbReference type="RefSeq" id="WP_039260211.1">
    <property type="nucleotide sequence ID" value="NZ_JDRY01000170.1"/>
</dbReference>
<evidence type="ECO:0000313" key="1">
    <source>
        <dbReference type="EMBL" id="KGM93401.1"/>
    </source>
</evidence>
<dbReference type="EMBL" id="JDRY01000170">
    <property type="protein sequence ID" value="KGM93401.1"/>
    <property type="molecule type" value="Genomic_DNA"/>
</dbReference>
<dbReference type="Proteomes" id="UP000030014">
    <property type="component" value="Unassembled WGS sequence"/>
</dbReference>
<protein>
    <submittedName>
        <fullName evidence="1">Uncharacterized protein</fullName>
    </submittedName>
</protein>
<organism evidence="1 2">
    <name type="scientific">Clostridium botulinum C/D str. DC5</name>
    <dbReference type="NCBI Taxonomy" id="1443128"/>
    <lineage>
        <taxon>Bacteria</taxon>
        <taxon>Bacillati</taxon>
        <taxon>Bacillota</taxon>
        <taxon>Clostridia</taxon>
        <taxon>Eubacteriales</taxon>
        <taxon>Clostridiaceae</taxon>
        <taxon>Clostridium</taxon>
    </lineage>
</organism>
<sequence length="100" mass="11782">MEIKTIYLIIEGKYKDKKGKLHNIITYTDSLETIENHKDKILGYEVASINDLNNSEVFDDTFGVDTLRVKEGVVAYKKYLVWYEGWDIEDYLEIGQWELI</sequence>
<gene>
    <name evidence="1" type="ORF">Z955_15340</name>
</gene>
<proteinExistence type="predicted"/>
<reference evidence="1 2" key="1">
    <citation type="submission" date="2014-01" db="EMBL/GenBank/DDBJ databases">
        <title>Plasmidome dynamics in the species complex Clostridium novyi sensu lato converts strains of independent lineages into distinctly different pathogens.</title>
        <authorList>
            <person name="Skarin H."/>
            <person name="Segerman B."/>
        </authorList>
    </citation>
    <scope>NUCLEOTIDE SEQUENCE [LARGE SCALE GENOMIC DNA]</scope>
    <source>
        <strain evidence="1 2">DC5</strain>
    </source>
</reference>
<evidence type="ECO:0000313" key="2">
    <source>
        <dbReference type="Proteomes" id="UP000030014"/>
    </source>
</evidence>
<dbReference type="AlphaFoldDB" id="A0A0A0HZ86"/>
<name>A0A0A0HZ86_CLOBO</name>